<dbReference type="VEuPathDB" id="TriTrypDB:LPAL13_080009600"/>
<organism evidence="13 14">
    <name type="scientific">Leishmania panamensis</name>
    <dbReference type="NCBI Taxonomy" id="5679"/>
    <lineage>
        <taxon>Eukaryota</taxon>
        <taxon>Discoba</taxon>
        <taxon>Euglenozoa</taxon>
        <taxon>Kinetoplastea</taxon>
        <taxon>Metakinetoplastina</taxon>
        <taxon>Trypanosomatida</taxon>
        <taxon>Trypanosomatidae</taxon>
        <taxon>Leishmaniinae</taxon>
        <taxon>Leishmania</taxon>
        <taxon>Leishmania guyanensis species complex</taxon>
    </lineage>
</organism>
<dbReference type="AlphaFoldDB" id="A0A088RJ78"/>
<protein>
    <recommendedName>
        <fullName evidence="5">Signal peptidase complex catalytic subunit SEC11</fullName>
        <ecNumber evidence="4">3.4.21.89</ecNumber>
    </recommendedName>
    <alternativeName>
        <fullName evidence="6">Signal peptidase complex catalytic subunit sec11</fullName>
    </alternativeName>
</protein>
<dbReference type="InterPro" id="IPR019533">
    <property type="entry name" value="Peptidase_S26"/>
</dbReference>
<evidence type="ECO:0000256" key="2">
    <source>
        <dbReference type="ARBA" id="ARBA00004648"/>
    </source>
</evidence>
<evidence type="ECO:0000256" key="11">
    <source>
        <dbReference type="SAM" id="MobiDB-lite"/>
    </source>
</evidence>
<dbReference type="PANTHER" id="PTHR10806">
    <property type="entry name" value="SIGNAL PEPTIDASE COMPLEX CATALYTIC SUBUNIT SEC11"/>
    <property type="match status" value="1"/>
</dbReference>
<name>A0A088RJ78_LEIPA</name>
<dbReference type="InterPro" id="IPR001733">
    <property type="entry name" value="Peptidase_S26B"/>
</dbReference>
<evidence type="ECO:0000256" key="1">
    <source>
        <dbReference type="ARBA" id="ARBA00000677"/>
    </source>
</evidence>
<dbReference type="SUPFAM" id="SSF51306">
    <property type="entry name" value="LexA/Signal peptidase"/>
    <property type="match status" value="1"/>
</dbReference>
<dbReference type="EC" id="3.4.21.89" evidence="4"/>
<comment type="subcellular location">
    <subcellularLocation>
        <location evidence="2">Endoplasmic reticulum membrane</location>
        <topology evidence="2">Single-pass type II membrane protein</topology>
    </subcellularLocation>
</comment>
<evidence type="ECO:0000256" key="3">
    <source>
        <dbReference type="ARBA" id="ARBA00011035"/>
    </source>
</evidence>
<dbReference type="CDD" id="cd06530">
    <property type="entry name" value="S26_SPase_I"/>
    <property type="match status" value="1"/>
</dbReference>
<dbReference type="GO" id="GO:0009003">
    <property type="term" value="F:signal peptidase activity"/>
    <property type="evidence" value="ECO:0007669"/>
    <property type="project" value="UniProtKB-EC"/>
</dbReference>
<dbReference type="Gene3D" id="2.10.109.10">
    <property type="entry name" value="Umud Fragment, subunit A"/>
    <property type="match status" value="1"/>
</dbReference>
<dbReference type="GO" id="GO:0006465">
    <property type="term" value="P:signal peptide processing"/>
    <property type="evidence" value="ECO:0007669"/>
    <property type="project" value="InterPro"/>
</dbReference>
<keyword evidence="8 12" id="KW-1133">Transmembrane helix</keyword>
<dbReference type="Proteomes" id="UP000063063">
    <property type="component" value="Chromosome 8"/>
</dbReference>
<accession>A0A088RJ78</accession>
<dbReference type="VEuPathDB" id="TriTrypDB:LPMP_080460"/>
<evidence type="ECO:0000256" key="10">
    <source>
        <dbReference type="ARBA" id="ARBA00045533"/>
    </source>
</evidence>
<gene>
    <name evidence="13" type="ORF">LPMP_080460</name>
</gene>
<evidence type="ECO:0000313" key="13">
    <source>
        <dbReference type="EMBL" id="AIN95855.1"/>
    </source>
</evidence>
<dbReference type="GeneID" id="22572508"/>
<sequence>MRVCVLHTSPGLSFLSSPSPHPSDRHPSHRHTHTHAMREHIDTLLSLRPRDVIQQVINIGILLSIIFFGWRSVAIATNCEASIVVVLSGSMEPGYQRGDVLLLHHRPEYPVEVGDIIVYTLPEHEIPIVHRVLRIHERAEDHKKFYLTKGDNNVNDDRFLFSRGREWVEEDMILGKTYAYMPRLGYITIMFNESKLIKYLALAVIGFLMLTSPEEL</sequence>
<evidence type="ECO:0000256" key="7">
    <source>
        <dbReference type="ARBA" id="ARBA00022692"/>
    </source>
</evidence>
<dbReference type="PRINTS" id="PR00728">
    <property type="entry name" value="SIGNALPTASE"/>
</dbReference>
<comment type="function">
    <text evidence="10">Catalytic component of the signal peptidase complex (SPC) which catalyzes the cleavage of N-terminal signal sequences from nascent proteins as they are translocated into the lumen of the endoplasmic reticulum. Specifically cleaves N-terminal signal peptides that contain a hydrophobic alpha-helix (h-region) shorter than 18-20 amino acids.</text>
</comment>
<dbReference type="EMBL" id="CP009377">
    <property type="protein sequence ID" value="AIN95855.1"/>
    <property type="molecule type" value="Genomic_DNA"/>
</dbReference>
<dbReference type="GO" id="GO:0004252">
    <property type="term" value="F:serine-type endopeptidase activity"/>
    <property type="evidence" value="ECO:0007669"/>
    <property type="project" value="InterPro"/>
</dbReference>
<feature type="transmembrane region" description="Helical" evidence="12">
    <location>
        <begin position="196"/>
        <end position="213"/>
    </location>
</feature>
<dbReference type="NCBIfam" id="TIGR02228">
    <property type="entry name" value="sigpep_I_arch"/>
    <property type="match status" value="1"/>
</dbReference>
<dbReference type="RefSeq" id="XP_010704177.1">
    <property type="nucleotide sequence ID" value="XM_010705875.1"/>
</dbReference>
<dbReference type="KEGG" id="lpan:LPMP_080460"/>
<evidence type="ECO:0000256" key="9">
    <source>
        <dbReference type="ARBA" id="ARBA00023136"/>
    </source>
</evidence>
<dbReference type="eggNOG" id="KOG3342">
    <property type="taxonomic scope" value="Eukaryota"/>
</dbReference>
<dbReference type="OrthoDB" id="10257561at2759"/>
<dbReference type="PANTHER" id="PTHR10806:SF6">
    <property type="entry name" value="SIGNAL PEPTIDASE COMPLEX CATALYTIC SUBUNIT SEC11"/>
    <property type="match status" value="1"/>
</dbReference>
<evidence type="ECO:0000256" key="6">
    <source>
        <dbReference type="ARBA" id="ARBA00021755"/>
    </source>
</evidence>
<evidence type="ECO:0000313" key="14">
    <source>
        <dbReference type="Proteomes" id="UP000063063"/>
    </source>
</evidence>
<feature type="region of interest" description="Disordered" evidence="11">
    <location>
        <begin position="14"/>
        <end position="34"/>
    </location>
</feature>
<reference evidence="13 14" key="1">
    <citation type="journal article" date="2015" name="Sci. Rep.">
        <title>The genome of Leishmania panamensis: insights into genomics of the L. (Viannia) subgenus.</title>
        <authorList>
            <person name="Llanes A."/>
            <person name="Restrepo C.M."/>
            <person name="Vecchio G.D."/>
            <person name="Anguizola F.J."/>
            <person name="Lleonart R."/>
        </authorList>
    </citation>
    <scope>NUCLEOTIDE SEQUENCE [LARGE SCALE GENOMIC DNA]</scope>
    <source>
        <strain evidence="13 14">MHOM/PA/94/PSC-1</strain>
    </source>
</reference>
<evidence type="ECO:0000256" key="4">
    <source>
        <dbReference type="ARBA" id="ARBA00013208"/>
    </source>
</evidence>
<evidence type="ECO:0000256" key="8">
    <source>
        <dbReference type="ARBA" id="ARBA00022989"/>
    </source>
</evidence>
<keyword evidence="9 12" id="KW-0472">Membrane</keyword>
<comment type="similarity">
    <text evidence="3">Belongs to the peptidase S26B family.</text>
</comment>
<keyword evidence="7 12" id="KW-0812">Transmembrane</keyword>
<evidence type="ECO:0000256" key="5">
    <source>
        <dbReference type="ARBA" id="ARBA00019685"/>
    </source>
</evidence>
<feature type="transmembrane region" description="Helical" evidence="12">
    <location>
        <begin position="52"/>
        <end position="70"/>
    </location>
</feature>
<keyword evidence="14" id="KW-1185">Reference proteome</keyword>
<comment type="catalytic activity">
    <reaction evidence="1">
        <text>Cleavage of hydrophobic, N-terminal signal or leader sequences from secreted and periplasmic proteins.</text>
        <dbReference type="EC" id="3.4.21.89"/>
    </reaction>
</comment>
<dbReference type="GO" id="GO:0005787">
    <property type="term" value="C:signal peptidase complex"/>
    <property type="evidence" value="ECO:0007669"/>
    <property type="project" value="TreeGrafter"/>
</dbReference>
<evidence type="ECO:0000256" key="12">
    <source>
        <dbReference type="SAM" id="Phobius"/>
    </source>
</evidence>
<dbReference type="InterPro" id="IPR036286">
    <property type="entry name" value="LexA/Signal_pep-like_sf"/>
</dbReference>
<proteinExistence type="inferred from homology"/>